<keyword evidence="2" id="KW-1185">Reference proteome</keyword>
<dbReference type="Proteomes" id="UP000184207">
    <property type="component" value="Unassembled WGS sequence"/>
</dbReference>
<evidence type="ECO:0000313" key="1">
    <source>
        <dbReference type="EMBL" id="SHN59061.1"/>
    </source>
</evidence>
<name>A0A1M7SKS0_FERGO</name>
<sequence>MKKVLVSFLVLFGIVIFGQTFTLNELMNVTKPSGVVAQPYLVRTVLIPTSFSEFYSFEIGVEGHLELFGLNFSAGTTFNYPDLEFNRPVYLGAGITLGGLFASLSSQAPNFESITDISSYDTPTVAFGIASSRKTSFLVSSWSRVEISYENKNILKKEDGKFILNSEVDWLDAQTTLKVEGCDVGYFAFRLTVFNIKEAMNGNFKANWELALPFSALYIYTGQPYGGEWLIGLGIAYPSFNALGRYNLQTGQIDWFVSAQM</sequence>
<dbReference type="STRING" id="1121883.SAMN02745226_01012"/>
<organism evidence="1 2">
    <name type="scientific">Fervidobacterium gondwanense DSM 13020</name>
    <dbReference type="NCBI Taxonomy" id="1121883"/>
    <lineage>
        <taxon>Bacteria</taxon>
        <taxon>Thermotogati</taxon>
        <taxon>Thermotogota</taxon>
        <taxon>Thermotogae</taxon>
        <taxon>Thermotogales</taxon>
        <taxon>Fervidobacteriaceae</taxon>
        <taxon>Fervidobacterium</taxon>
    </lineage>
</organism>
<dbReference type="RefSeq" id="WP_072759044.1">
    <property type="nucleotide sequence ID" value="NZ_FRDJ01000004.1"/>
</dbReference>
<proteinExistence type="predicted"/>
<dbReference type="EMBL" id="FRDJ01000004">
    <property type="protein sequence ID" value="SHN59061.1"/>
    <property type="molecule type" value="Genomic_DNA"/>
</dbReference>
<dbReference type="AlphaFoldDB" id="A0A1M7SKS0"/>
<evidence type="ECO:0000313" key="2">
    <source>
        <dbReference type="Proteomes" id="UP000184207"/>
    </source>
</evidence>
<reference evidence="2" key="1">
    <citation type="submission" date="2016-12" db="EMBL/GenBank/DDBJ databases">
        <authorList>
            <person name="Varghese N."/>
            <person name="Submissions S."/>
        </authorList>
    </citation>
    <scope>NUCLEOTIDE SEQUENCE [LARGE SCALE GENOMIC DNA]</scope>
    <source>
        <strain evidence="2">DSM 13020</strain>
    </source>
</reference>
<protein>
    <submittedName>
        <fullName evidence="1">Uncharacterized protein</fullName>
    </submittedName>
</protein>
<gene>
    <name evidence="1" type="ORF">SAMN02745226_01012</name>
</gene>
<accession>A0A1M7SKS0</accession>
<dbReference type="OrthoDB" id="43352at2"/>